<evidence type="ECO:0000256" key="9">
    <source>
        <dbReference type="SAM" id="Phobius"/>
    </source>
</evidence>
<feature type="transmembrane region" description="Helical" evidence="9">
    <location>
        <begin position="92"/>
        <end position="113"/>
    </location>
</feature>
<dbReference type="Gene3D" id="1.20.1530.20">
    <property type="match status" value="1"/>
</dbReference>
<name>A0A1Q9GZF5_PHODP</name>
<feature type="transmembrane region" description="Helical" evidence="9">
    <location>
        <begin position="270"/>
        <end position="288"/>
    </location>
</feature>
<evidence type="ECO:0000256" key="8">
    <source>
        <dbReference type="ARBA" id="ARBA00023136"/>
    </source>
</evidence>
<evidence type="ECO:0000313" key="13">
    <source>
        <dbReference type="EMBL" id="QOD58765.1"/>
    </source>
</evidence>
<dbReference type="Pfam" id="PF00999">
    <property type="entry name" value="Na_H_Exchanger"/>
    <property type="match status" value="1"/>
</dbReference>
<dbReference type="InterPro" id="IPR038770">
    <property type="entry name" value="Na+/solute_symporter_sf"/>
</dbReference>
<feature type="domain" description="RCK N-terminal" evidence="11">
    <location>
        <begin position="399"/>
        <end position="499"/>
    </location>
</feature>
<dbReference type="InterPro" id="IPR006153">
    <property type="entry name" value="Cation/H_exchanger_TM"/>
</dbReference>
<evidence type="ECO:0000313" key="14">
    <source>
        <dbReference type="Proteomes" id="UP000218676"/>
    </source>
</evidence>
<dbReference type="AlphaFoldDB" id="A0A1Q9GZF5"/>
<dbReference type="RefSeq" id="WP_044178038.1">
    <property type="nucleotide sequence ID" value="NZ_AP018046.1"/>
</dbReference>
<evidence type="ECO:0000259" key="10">
    <source>
        <dbReference type="Pfam" id="PF00999"/>
    </source>
</evidence>
<feature type="transmembrane region" description="Helical" evidence="9">
    <location>
        <begin position="151"/>
        <end position="173"/>
    </location>
</feature>
<dbReference type="Proteomes" id="UP000218676">
    <property type="component" value="Chromosome 2"/>
</dbReference>
<feature type="transmembrane region" description="Helical" evidence="9">
    <location>
        <begin position="220"/>
        <end position="236"/>
    </location>
</feature>
<keyword evidence="2" id="KW-0813">Transport</keyword>
<keyword evidence="4" id="KW-1003">Cell membrane</keyword>
<dbReference type="EMBL" id="AP018046">
    <property type="protein sequence ID" value="BAX56079.1"/>
    <property type="molecule type" value="Genomic_DNA"/>
</dbReference>
<accession>A0A1Q9GZF5</accession>
<dbReference type="Proteomes" id="UP000516656">
    <property type="component" value="Chromosome 2"/>
</dbReference>
<dbReference type="Gene3D" id="3.40.50.720">
    <property type="entry name" value="NAD(P)-binding Rossmann-like Domain"/>
    <property type="match status" value="1"/>
</dbReference>
<feature type="transmembrane region" description="Helical" evidence="9">
    <location>
        <begin position="58"/>
        <end position="80"/>
    </location>
</feature>
<dbReference type="GO" id="GO:1902600">
    <property type="term" value="P:proton transmembrane transport"/>
    <property type="evidence" value="ECO:0007669"/>
    <property type="project" value="InterPro"/>
</dbReference>
<dbReference type="InterPro" id="IPR036291">
    <property type="entry name" value="NAD(P)-bd_dom_sf"/>
</dbReference>
<dbReference type="InterPro" id="IPR003148">
    <property type="entry name" value="RCK_N"/>
</dbReference>
<comment type="subcellular location">
    <subcellularLocation>
        <location evidence="1">Cell membrane</location>
        <topology evidence="1">Multi-pass membrane protein</topology>
    </subcellularLocation>
</comment>
<proteinExistence type="predicted"/>
<dbReference type="Pfam" id="PF02254">
    <property type="entry name" value="TrkA_N"/>
    <property type="match status" value="1"/>
</dbReference>
<dbReference type="EMBL" id="CP061855">
    <property type="protein sequence ID" value="QOD58765.1"/>
    <property type="molecule type" value="Genomic_DNA"/>
</dbReference>
<feature type="transmembrane region" description="Helical" evidence="9">
    <location>
        <begin position="294"/>
        <end position="317"/>
    </location>
</feature>
<evidence type="ECO:0000256" key="3">
    <source>
        <dbReference type="ARBA" id="ARBA00022449"/>
    </source>
</evidence>
<evidence type="ECO:0000256" key="5">
    <source>
        <dbReference type="ARBA" id="ARBA00022692"/>
    </source>
</evidence>
<evidence type="ECO:0000259" key="11">
    <source>
        <dbReference type="Pfam" id="PF02254"/>
    </source>
</evidence>
<organism evidence="12 14">
    <name type="scientific">Photobacterium damsela subsp. piscicida</name>
    <name type="common">Pasteurella piscicida</name>
    <dbReference type="NCBI Taxonomy" id="38294"/>
    <lineage>
        <taxon>Bacteria</taxon>
        <taxon>Pseudomonadati</taxon>
        <taxon>Pseudomonadota</taxon>
        <taxon>Gammaproteobacteria</taxon>
        <taxon>Vibrionales</taxon>
        <taxon>Vibrionaceae</taxon>
        <taxon>Photobacterium</taxon>
    </lineage>
</organism>
<sequence length="596" mass="65505">MHEEMIGLTLAGLGVLGLGCQWLAWRLKLPAILFLLIAGIVIGPVTGIFQPNDMFGDLLFPLISLSVAIILFEGSLTLNFKEIREVNKTVQSIVSIGAVVTWLVTSTATHYLLDLSWSMSFLFGSMTVVTGPTVIVPLLRTVRPQAKLANILRWEGILIDPIGALFVVLVYEFMVSSSEVHSLEVFALILAVGLIFGALAGWFIAVVLRRHLLPEYLQPFAVLAVVLGIFAGSNAIESEAGLLAVTVMGMWLANAKEVNIQHILHFKENLTILLISGLFLLLAARIDLTDFKALGFSAAALFIVIQFVARPASIFLSTLRSGLQCKEKLFLAWVAPRGIVAAAISSLFAIKLSQAGIKEAELLVPLTFMVIIGTVVLQSISARPMAKLLKVAEPSPRGFLIVGANDVARTIGIELKKYDCRVVMTDSNWDYIRNARMAGLDTYYGNPVSSHADEYLNLIGVGKVLAMTPDKHLNVVACMHFMNDFGERSVYSLYGNRSNSNFNEKHYAAQERHGLTLFNQDVSYKKLASFINQGAEVRHTKISEAFSLEDYYEQYKTAQIIPLFAVDPKLNIHVFSSTIQPDVKAGWTMISLIKEA</sequence>
<reference evidence="13 15" key="3">
    <citation type="submission" date="2020-09" db="EMBL/GenBank/DDBJ databases">
        <title>Complete, closed and curated genome sequences of Photobacterium damselae subsp. piscicida isolates from Australia indicate localised evolution and additional plasmid-borne pathogenicity mechanisms.</title>
        <authorList>
            <person name="Baseggio L."/>
            <person name="Silayeva O."/>
            <person name="Buller N."/>
            <person name="Landos M."/>
            <person name="Engelstaedter J."/>
            <person name="Barnes A.C."/>
        </authorList>
    </citation>
    <scope>NUCLEOTIDE SEQUENCE [LARGE SCALE GENOMIC DNA]</scope>
    <source>
        <strain evidence="13 15">AS-16-0540-1</strain>
    </source>
</reference>
<dbReference type="GO" id="GO:0015297">
    <property type="term" value="F:antiporter activity"/>
    <property type="evidence" value="ECO:0007669"/>
    <property type="project" value="UniProtKB-KW"/>
</dbReference>
<dbReference type="SUPFAM" id="SSF51735">
    <property type="entry name" value="NAD(P)-binding Rossmann-fold domains"/>
    <property type="match status" value="1"/>
</dbReference>
<evidence type="ECO:0000313" key="12">
    <source>
        <dbReference type="EMBL" id="BAX56079.1"/>
    </source>
</evidence>
<keyword evidence="8 9" id="KW-0472">Membrane</keyword>
<keyword evidence="6 9" id="KW-1133">Transmembrane helix</keyword>
<keyword evidence="5 9" id="KW-0812">Transmembrane</keyword>
<dbReference type="PANTHER" id="PTHR32507">
    <property type="entry name" value="NA(+)/H(+) ANTIPORTER 1"/>
    <property type="match status" value="1"/>
</dbReference>
<evidence type="ECO:0000256" key="7">
    <source>
        <dbReference type="ARBA" id="ARBA00023065"/>
    </source>
</evidence>
<feature type="transmembrane region" description="Helical" evidence="9">
    <location>
        <begin position="119"/>
        <end position="139"/>
    </location>
</feature>
<evidence type="ECO:0000256" key="1">
    <source>
        <dbReference type="ARBA" id="ARBA00004651"/>
    </source>
</evidence>
<gene>
    <name evidence="13" type="ORF">IC627_18530</name>
    <name evidence="12" type="ORF">PDPUS_2_01494</name>
</gene>
<reference evidence="14" key="2">
    <citation type="submission" date="2017-05" db="EMBL/GenBank/DDBJ databases">
        <title>Whole genome sequence of fish pathogenic bacteria, Photobacterium damselae subsp. piscicida, strain 91-197, isolated from hybrid striped bass (Morone sp.) in USA.</title>
        <authorList>
            <person name="Teru Y."/>
            <person name="Hikima J."/>
            <person name="Kono T."/>
            <person name="Sakai M."/>
            <person name="Takano T."/>
            <person name="Hawke J.P."/>
            <person name="Takeyama H."/>
            <person name="Aoki T."/>
        </authorList>
    </citation>
    <scope>NUCLEOTIDE SEQUENCE [LARGE SCALE GENOMIC DNA]</scope>
    <source>
        <strain evidence="14">91-197</strain>
    </source>
</reference>
<feature type="transmembrane region" description="Helical" evidence="9">
    <location>
        <begin position="6"/>
        <end position="25"/>
    </location>
</feature>
<feature type="transmembrane region" description="Helical" evidence="9">
    <location>
        <begin position="32"/>
        <end position="52"/>
    </location>
</feature>
<feature type="domain" description="Cation/H+ exchanger transmembrane" evidence="10">
    <location>
        <begin position="20"/>
        <end position="387"/>
    </location>
</feature>
<evidence type="ECO:0000256" key="4">
    <source>
        <dbReference type="ARBA" id="ARBA00022475"/>
    </source>
</evidence>
<dbReference type="GO" id="GO:0006813">
    <property type="term" value="P:potassium ion transport"/>
    <property type="evidence" value="ECO:0007669"/>
    <property type="project" value="InterPro"/>
</dbReference>
<dbReference type="GO" id="GO:0005886">
    <property type="term" value="C:plasma membrane"/>
    <property type="evidence" value="ECO:0007669"/>
    <property type="project" value="UniProtKB-SubCell"/>
</dbReference>
<dbReference type="PANTHER" id="PTHR32507:SF0">
    <property type="entry name" value="NA(+)_H(+) ANTIPORTER 2-RELATED"/>
    <property type="match status" value="1"/>
</dbReference>
<feature type="transmembrane region" description="Helical" evidence="9">
    <location>
        <begin position="185"/>
        <end position="208"/>
    </location>
</feature>
<protein>
    <submittedName>
        <fullName evidence="12">K(+)/H(+) antiporter NhaP</fullName>
    </submittedName>
    <submittedName>
        <fullName evidence="13">Sodium:proton antiporter</fullName>
    </submittedName>
</protein>
<evidence type="ECO:0000256" key="6">
    <source>
        <dbReference type="ARBA" id="ARBA00022989"/>
    </source>
</evidence>
<evidence type="ECO:0000313" key="15">
    <source>
        <dbReference type="Proteomes" id="UP000516656"/>
    </source>
</evidence>
<feature type="transmembrane region" description="Helical" evidence="9">
    <location>
        <begin position="329"/>
        <end position="350"/>
    </location>
</feature>
<reference evidence="12" key="1">
    <citation type="journal article" date="2017" name="Genome Announc.">
        <title>Whole-Genome Sequence of Photobacterium damselae subsp. piscicida Strain 91-197, Isolated from Hybrid Striped Bass (Morone sp.) in the United States.</title>
        <authorList>
            <person name="Teru Y."/>
            <person name="Hikima J."/>
            <person name="Kono T."/>
            <person name="Sakai M."/>
            <person name="Takano T."/>
            <person name="Hawke J.P."/>
            <person name="Takeyama H."/>
            <person name="Aoki T."/>
        </authorList>
    </citation>
    <scope>NUCLEOTIDE SEQUENCE</scope>
    <source>
        <strain evidence="12">91-197</strain>
    </source>
</reference>
<keyword evidence="3" id="KW-0050">Antiport</keyword>
<feature type="transmembrane region" description="Helical" evidence="9">
    <location>
        <begin position="362"/>
        <end position="380"/>
    </location>
</feature>
<evidence type="ECO:0000256" key="2">
    <source>
        <dbReference type="ARBA" id="ARBA00022448"/>
    </source>
</evidence>
<keyword evidence="7" id="KW-0406">Ion transport</keyword>